<comment type="caution">
    <text evidence="2">The sequence shown here is derived from an EMBL/GenBank/DDBJ whole genome shotgun (WGS) entry which is preliminary data.</text>
</comment>
<protein>
    <submittedName>
        <fullName evidence="2">Uncharacterized protein</fullName>
    </submittedName>
</protein>
<evidence type="ECO:0000256" key="1">
    <source>
        <dbReference type="SAM" id="MobiDB-lite"/>
    </source>
</evidence>
<evidence type="ECO:0000313" key="3">
    <source>
        <dbReference type="Proteomes" id="UP000268093"/>
    </source>
</evidence>
<evidence type="ECO:0000313" key="2">
    <source>
        <dbReference type="EMBL" id="RUP48621.1"/>
    </source>
</evidence>
<proteinExistence type="predicted"/>
<dbReference type="EMBL" id="RBNI01003182">
    <property type="protein sequence ID" value="RUP48621.1"/>
    <property type="molecule type" value="Genomic_DNA"/>
</dbReference>
<dbReference type="Gene3D" id="3.80.10.10">
    <property type="entry name" value="Ribonuclease Inhibitor"/>
    <property type="match status" value="1"/>
</dbReference>
<reference evidence="2 3" key="1">
    <citation type="journal article" date="2018" name="New Phytol.">
        <title>Phylogenomics of Endogonaceae and evolution of mycorrhizas within Mucoromycota.</title>
        <authorList>
            <person name="Chang Y."/>
            <person name="Desiro A."/>
            <person name="Na H."/>
            <person name="Sandor L."/>
            <person name="Lipzen A."/>
            <person name="Clum A."/>
            <person name="Barry K."/>
            <person name="Grigoriev I.V."/>
            <person name="Martin F.M."/>
            <person name="Stajich J.E."/>
            <person name="Smith M.E."/>
            <person name="Bonito G."/>
            <person name="Spatafora J.W."/>
        </authorList>
    </citation>
    <scope>NUCLEOTIDE SEQUENCE [LARGE SCALE GENOMIC DNA]</scope>
    <source>
        <strain evidence="2 3">GMNB39</strain>
    </source>
</reference>
<keyword evidence="3" id="KW-1185">Reference proteome</keyword>
<dbReference type="AlphaFoldDB" id="A0A433DCP2"/>
<gene>
    <name evidence="2" type="ORF">BC936DRAFT_144291</name>
</gene>
<accession>A0A433DCP2</accession>
<organism evidence="2 3">
    <name type="scientific">Jimgerdemannia flammicorona</name>
    <dbReference type="NCBI Taxonomy" id="994334"/>
    <lineage>
        <taxon>Eukaryota</taxon>
        <taxon>Fungi</taxon>
        <taxon>Fungi incertae sedis</taxon>
        <taxon>Mucoromycota</taxon>
        <taxon>Mucoromycotina</taxon>
        <taxon>Endogonomycetes</taxon>
        <taxon>Endogonales</taxon>
        <taxon>Endogonaceae</taxon>
        <taxon>Jimgerdemannia</taxon>
    </lineage>
</organism>
<dbReference type="SUPFAM" id="SSF52047">
    <property type="entry name" value="RNI-like"/>
    <property type="match status" value="1"/>
</dbReference>
<name>A0A433DCP2_9FUNG</name>
<dbReference type="Proteomes" id="UP000268093">
    <property type="component" value="Unassembled WGS sequence"/>
</dbReference>
<sequence>MKRHYPALTKNAEQTPSKPDCRSPRLPPEVIREILSWFDLTQHIDGSLQDLEVAFDLMSASMVCTEWYMVARAMIPDRNLTEPFDDLFRCYKIAHYGSQLQRFAELLHNASKLGLPYCRNFATLNIWVEDFIADSYDKLDEYRKTFMAFAPQDHAAQFQVLKLTRPTRLKLAVEEAPRGTPKRMVDRERFFLHLRKHCINIRDLELSFPYRERKIDIPVVDAHLAGLVQSIKTSLSSLKVEYEPDAMTQVVLGNCTNIQEVSLSCCEGKTANTILTGLHNLTRVTLSGLESPGIDALLTNLAANACDRLTHLSIEKTPYRSVGQEEASKLALALELLVSRARRLQILNLSEVEYMNDGVLRAVAQSCHDLRFFGLSLLDDGDRVGAGVWSHDTTPWPAIRDMFLSGDRIVPRFVEQVVAVRGFDSLQTVCVSTQLGDDPQLRETLESRGFKLEMSDTLWFCSKGLEE</sequence>
<feature type="region of interest" description="Disordered" evidence="1">
    <location>
        <begin position="1"/>
        <end position="24"/>
    </location>
</feature>
<dbReference type="InterPro" id="IPR032675">
    <property type="entry name" value="LRR_dom_sf"/>
</dbReference>
<dbReference type="CDD" id="cd09917">
    <property type="entry name" value="F-box_SF"/>
    <property type="match status" value="1"/>
</dbReference>